<dbReference type="CDD" id="cd17574">
    <property type="entry name" value="REC_OmpR"/>
    <property type="match status" value="1"/>
</dbReference>
<sequence length="225" mass="25929">MTRILMIDDDPQILKLMKTALERQGYQVETAENPSEVTLAKAKFADLILLDVMMPEEDGFSYLERIRQQVDVPILFVTAKTAEQDLIHGLGIGADDYIEKPFSIGELRARVASHLRREKREHHHVLRSGELTVDLEAKQFYFQSEMISFTKSEYAICVYLLEHAEQVFSKEQIYEAVFGLDGVSDETVIVEHIKNIRSKLKKYQLAPIQTVWGIGYKWQKNNPLV</sequence>
<dbReference type="Pfam" id="PF00072">
    <property type="entry name" value="Response_reg"/>
    <property type="match status" value="1"/>
</dbReference>
<dbReference type="RefSeq" id="WP_218327297.1">
    <property type="nucleotide sequence ID" value="NZ_JAHUZB010000007.1"/>
</dbReference>
<feature type="domain" description="OmpR/PhoB-type" evidence="8">
    <location>
        <begin position="123"/>
        <end position="220"/>
    </location>
</feature>
<dbReference type="PROSITE" id="PS51755">
    <property type="entry name" value="OMPR_PHOB"/>
    <property type="match status" value="1"/>
</dbReference>
<evidence type="ECO:0000256" key="5">
    <source>
        <dbReference type="PROSITE-ProRule" id="PRU00169"/>
    </source>
</evidence>
<gene>
    <name evidence="9" type="ORF">KUA55_15490</name>
</gene>
<dbReference type="PANTHER" id="PTHR48111:SF2">
    <property type="entry name" value="RESPONSE REGULATOR SAER"/>
    <property type="match status" value="1"/>
</dbReference>
<dbReference type="SMART" id="SM00862">
    <property type="entry name" value="Trans_reg_C"/>
    <property type="match status" value="1"/>
</dbReference>
<organism evidence="9 10">
    <name type="scientific">Enterococcus alishanensis</name>
    <dbReference type="NCBI Taxonomy" id="1303817"/>
    <lineage>
        <taxon>Bacteria</taxon>
        <taxon>Bacillati</taxon>
        <taxon>Bacillota</taxon>
        <taxon>Bacilli</taxon>
        <taxon>Lactobacillales</taxon>
        <taxon>Enterococcaceae</taxon>
        <taxon>Enterococcus</taxon>
    </lineage>
</organism>
<keyword evidence="10" id="KW-1185">Reference proteome</keyword>
<evidence type="ECO:0000259" key="7">
    <source>
        <dbReference type="PROSITE" id="PS50110"/>
    </source>
</evidence>
<evidence type="ECO:0000256" key="3">
    <source>
        <dbReference type="ARBA" id="ARBA00023125"/>
    </source>
</evidence>
<proteinExistence type="predicted"/>
<evidence type="ECO:0000256" key="6">
    <source>
        <dbReference type="PROSITE-ProRule" id="PRU01091"/>
    </source>
</evidence>
<accession>A0ABS6TGY7</accession>
<evidence type="ECO:0000256" key="1">
    <source>
        <dbReference type="ARBA" id="ARBA00022553"/>
    </source>
</evidence>
<evidence type="ECO:0000256" key="4">
    <source>
        <dbReference type="ARBA" id="ARBA00023163"/>
    </source>
</evidence>
<evidence type="ECO:0000313" key="10">
    <source>
        <dbReference type="Proteomes" id="UP000774130"/>
    </source>
</evidence>
<dbReference type="Proteomes" id="UP000774130">
    <property type="component" value="Unassembled WGS sequence"/>
</dbReference>
<evidence type="ECO:0000256" key="2">
    <source>
        <dbReference type="ARBA" id="ARBA00023015"/>
    </source>
</evidence>
<feature type="DNA-binding region" description="OmpR/PhoB-type" evidence="6">
    <location>
        <begin position="123"/>
        <end position="220"/>
    </location>
</feature>
<feature type="modified residue" description="4-aspartylphosphate" evidence="5">
    <location>
        <position position="51"/>
    </location>
</feature>
<evidence type="ECO:0000259" key="8">
    <source>
        <dbReference type="PROSITE" id="PS51755"/>
    </source>
</evidence>
<keyword evidence="1 5" id="KW-0597">Phosphoprotein</keyword>
<name>A0ABS6TGY7_9ENTE</name>
<keyword evidence="3 6" id="KW-0238">DNA-binding</keyword>
<dbReference type="InterPro" id="IPR039420">
    <property type="entry name" value="WalR-like"/>
</dbReference>
<dbReference type="PROSITE" id="PS50110">
    <property type="entry name" value="RESPONSE_REGULATORY"/>
    <property type="match status" value="1"/>
</dbReference>
<reference evidence="9 10" key="1">
    <citation type="submission" date="2021-06" db="EMBL/GenBank/DDBJ databases">
        <title>Enterococcus alishanensis sp. nov., a novel lactic acid bacterium isolated from fresh coffee beans.</title>
        <authorList>
            <person name="Chen Y.-S."/>
        </authorList>
    </citation>
    <scope>NUCLEOTIDE SEQUENCE [LARGE SCALE GENOMIC DNA]</scope>
    <source>
        <strain evidence="9 10">ALS3</strain>
    </source>
</reference>
<dbReference type="EMBL" id="JAHUZB010000007">
    <property type="protein sequence ID" value="MBV7392085.1"/>
    <property type="molecule type" value="Genomic_DNA"/>
</dbReference>
<dbReference type="InterPro" id="IPR001789">
    <property type="entry name" value="Sig_transdc_resp-reg_receiver"/>
</dbReference>
<keyword evidence="2" id="KW-0805">Transcription regulation</keyword>
<dbReference type="InterPro" id="IPR001867">
    <property type="entry name" value="OmpR/PhoB-type_DNA-bd"/>
</dbReference>
<dbReference type="Pfam" id="PF00486">
    <property type="entry name" value="Trans_reg_C"/>
    <property type="match status" value="1"/>
</dbReference>
<protein>
    <submittedName>
        <fullName evidence="9">Response regulator transcription factor</fullName>
    </submittedName>
</protein>
<feature type="domain" description="Response regulatory" evidence="7">
    <location>
        <begin position="3"/>
        <end position="115"/>
    </location>
</feature>
<comment type="caution">
    <text evidence="9">The sequence shown here is derived from an EMBL/GenBank/DDBJ whole genome shotgun (WGS) entry which is preliminary data.</text>
</comment>
<dbReference type="PANTHER" id="PTHR48111">
    <property type="entry name" value="REGULATOR OF RPOS"/>
    <property type="match status" value="1"/>
</dbReference>
<evidence type="ECO:0000313" key="9">
    <source>
        <dbReference type="EMBL" id="MBV7392085.1"/>
    </source>
</evidence>
<dbReference type="CDD" id="cd00383">
    <property type="entry name" value="trans_reg_C"/>
    <property type="match status" value="1"/>
</dbReference>
<dbReference type="SMART" id="SM00448">
    <property type="entry name" value="REC"/>
    <property type="match status" value="1"/>
</dbReference>
<keyword evidence="4" id="KW-0804">Transcription</keyword>